<evidence type="ECO:0000256" key="2">
    <source>
        <dbReference type="SAM" id="MobiDB-lite"/>
    </source>
</evidence>
<name>A0ABY7M1A5_9MOLU</name>
<feature type="transmembrane region" description="Helical" evidence="3">
    <location>
        <begin position="7"/>
        <end position="26"/>
    </location>
</feature>
<proteinExistence type="predicted"/>
<keyword evidence="3" id="KW-1133">Transmembrane helix</keyword>
<protein>
    <submittedName>
        <fullName evidence="4">Uncharacterized protein</fullName>
    </submittedName>
</protein>
<keyword evidence="3" id="KW-0812">Transmembrane</keyword>
<accession>A0ABY7M1A5</accession>
<gene>
    <name evidence="4" type="ORF">O7R10_00325</name>
</gene>
<feature type="region of interest" description="Disordered" evidence="2">
    <location>
        <begin position="224"/>
        <end position="254"/>
    </location>
</feature>
<organism evidence="4 5">
    <name type="scientific">Candidatus Phytoplasma sacchari</name>
    <dbReference type="NCBI Taxonomy" id="2609813"/>
    <lineage>
        <taxon>Bacteria</taxon>
        <taxon>Bacillati</taxon>
        <taxon>Mycoplasmatota</taxon>
        <taxon>Mollicutes</taxon>
        <taxon>Acholeplasmatales</taxon>
        <taxon>Acholeplasmataceae</taxon>
        <taxon>Candidatus Phytoplasma</taxon>
        <taxon>16SrXI (Rice yellow dwarf group)</taxon>
    </lineage>
</organism>
<feature type="coiled-coil region" evidence="1">
    <location>
        <begin position="43"/>
        <end position="70"/>
    </location>
</feature>
<evidence type="ECO:0000313" key="4">
    <source>
        <dbReference type="EMBL" id="WBL31500.1"/>
    </source>
</evidence>
<dbReference type="Proteomes" id="UP001210120">
    <property type="component" value="Chromosome"/>
</dbReference>
<dbReference type="EMBL" id="CP115156">
    <property type="protein sequence ID" value="WBL31500.1"/>
    <property type="molecule type" value="Genomic_DNA"/>
</dbReference>
<evidence type="ECO:0000313" key="5">
    <source>
        <dbReference type="Proteomes" id="UP001210120"/>
    </source>
</evidence>
<evidence type="ECO:0000256" key="1">
    <source>
        <dbReference type="SAM" id="Coils"/>
    </source>
</evidence>
<reference evidence="4" key="1">
    <citation type="submission" date="2022-12" db="EMBL/GenBank/DDBJ databases">
        <title>Genomic Characterization of Candidatus Phytoplasma sacchari in China.</title>
        <authorList>
            <person name="Zhang R.-Y."/>
        </authorList>
    </citation>
    <scope>NUCLEOTIDE SEQUENCE [LARGE SCALE GENOMIC DNA]</scope>
    <source>
        <strain evidence="4">SCWL1</strain>
    </source>
</reference>
<feature type="compositionally biased region" description="Basic and acidic residues" evidence="2">
    <location>
        <begin position="224"/>
        <end position="247"/>
    </location>
</feature>
<keyword evidence="5" id="KW-1185">Reference proteome</keyword>
<keyword evidence="1" id="KW-0175">Coiled coil</keyword>
<evidence type="ECO:0000256" key="3">
    <source>
        <dbReference type="SAM" id="Phobius"/>
    </source>
</evidence>
<keyword evidence="3" id="KW-0472">Membrane</keyword>
<sequence>MKENFKIKIFILILSSLLFLGIILFFSTDIFLNKKTKSLQEDEKSVQLKLKNYRKRLQEVEKLINSIESENKNTFDPKKKEILAKLKNPETAHTTIFEVMESSSSYLKQSLMSFDLLIFLTANTDVNESSEKIINYLKDEISHMQNGENDQNKILEIQSIISKLESDNESEKKSEINNIITKLEKEIMAKYKNEYERFKNLKDPDPIKVDLEVEKMIQELELEKERSLSEDDKKELESLKEEKENLVKKINSIS</sequence>